<sequence>MSQHLAENFSNSSVTALRASETNTSQKEKWWKEAVVYQVYTRSFRDSNGDGIGDLPGLIDRLDYLKSLGVQVIWLAPHYDTPNVDNGYDIRNYRAIDPLQGTMEDFDRLVAGLHERGMKLIVDLVINHTSDQHEWFRQSRSGPDNPYRDFYIWRDGRDDGPPNNYLSIFGGSAWEKDEASGQYYLHYFAKEQPDLNWENPKVRQEVYDIMRFWLDKGVSGFRMDSICFISKLPGLRDLTLAEMESLEHVYVTGPKIHDYLQDMHREVLAGRDLLTVGEAFGVSFENTPAFVSEARNELTMVFHFEIVRLGRHDWRVQDWTIKDLKAVLRGEDTSSGPDGWLTSFLENHDNPRSVSWFGDPSPEGHGPSAKALATLLIMRRGTPYIYQGEEIGMTNIHFDGIEDFQDINAKGIWNNTVGIGKMPAEEVLHSLRRISRDNARTPMQWDASDHAGFTTGLPWFRVNPNYTDINVAQQGASPASILNYYRALIQLRASQKALIYGDFEDIDPDHPSVIAFTRTLGSEQFLVLINMCGETEHYILPHGLKIAEVLLDNMSASAGNVLPDLKPWQAGIYRLAPPAEI</sequence>
<evidence type="ECO:0000256" key="2">
    <source>
        <dbReference type="ARBA" id="ARBA00022801"/>
    </source>
</evidence>
<dbReference type="SUPFAM" id="SSF51011">
    <property type="entry name" value="Glycosyl hydrolase domain"/>
    <property type="match status" value="1"/>
</dbReference>
<dbReference type="PANTHER" id="PTHR10357">
    <property type="entry name" value="ALPHA-AMYLASE FAMILY MEMBER"/>
    <property type="match status" value="1"/>
</dbReference>
<dbReference type="GO" id="GO:0000025">
    <property type="term" value="P:maltose catabolic process"/>
    <property type="evidence" value="ECO:0007669"/>
    <property type="project" value="TreeGrafter"/>
</dbReference>
<dbReference type="Proteomes" id="UP000661006">
    <property type="component" value="Unassembled WGS sequence"/>
</dbReference>
<organism evidence="5 6">
    <name type="scientific">Gluconobacter japonicus</name>
    <dbReference type="NCBI Taxonomy" id="376620"/>
    <lineage>
        <taxon>Bacteria</taxon>
        <taxon>Pseudomonadati</taxon>
        <taxon>Pseudomonadota</taxon>
        <taxon>Alphaproteobacteria</taxon>
        <taxon>Acetobacterales</taxon>
        <taxon>Acetobacteraceae</taxon>
        <taxon>Gluconobacter</taxon>
    </lineage>
</organism>
<comment type="caution">
    <text evidence="5">The sequence shown here is derived from an EMBL/GenBank/DDBJ whole genome shotgun (WGS) entry which is preliminary data.</text>
</comment>
<dbReference type="Gene3D" id="3.90.400.10">
    <property type="entry name" value="Oligo-1,6-glucosidase, Domain 2"/>
    <property type="match status" value="1"/>
</dbReference>
<dbReference type="EMBL" id="JABCQN010000007">
    <property type="protein sequence ID" value="MBF0871673.1"/>
    <property type="molecule type" value="Genomic_DNA"/>
</dbReference>
<dbReference type="FunFam" id="3.90.400.10:FF:000002">
    <property type="entry name" value="Sucrose isomerase"/>
    <property type="match status" value="1"/>
</dbReference>
<gene>
    <name evidence="5" type="ORF">HKD32_12575</name>
</gene>
<dbReference type="GO" id="GO:0005987">
    <property type="term" value="P:sucrose catabolic process"/>
    <property type="evidence" value="ECO:0007669"/>
    <property type="project" value="TreeGrafter"/>
</dbReference>
<dbReference type="GO" id="GO:0033934">
    <property type="term" value="F:glucan 1,4-alpha-maltotriohydrolase activity"/>
    <property type="evidence" value="ECO:0007669"/>
    <property type="project" value="TreeGrafter"/>
</dbReference>
<dbReference type="GO" id="GO:0004575">
    <property type="term" value="F:sucrose alpha-glucosidase activity"/>
    <property type="evidence" value="ECO:0007669"/>
    <property type="project" value="TreeGrafter"/>
</dbReference>
<accession>A0A9Q2FMM8</accession>
<keyword evidence="2" id="KW-0378">Hydrolase</keyword>
<comment type="similarity">
    <text evidence="1">Belongs to the glycosyl hydrolase 13 family.</text>
</comment>
<dbReference type="AlphaFoldDB" id="A0A9Q2FMM8"/>
<evidence type="ECO:0000256" key="1">
    <source>
        <dbReference type="ARBA" id="ARBA00008061"/>
    </source>
</evidence>
<evidence type="ECO:0000256" key="3">
    <source>
        <dbReference type="ARBA" id="ARBA00023295"/>
    </source>
</evidence>
<dbReference type="InterPro" id="IPR006047">
    <property type="entry name" value="GH13_cat_dom"/>
</dbReference>
<dbReference type="PANTHER" id="PTHR10357:SF179">
    <property type="entry name" value="NEUTRAL AND BASIC AMINO ACID TRANSPORT PROTEIN RBAT"/>
    <property type="match status" value="1"/>
</dbReference>
<dbReference type="Gene3D" id="3.20.20.80">
    <property type="entry name" value="Glycosidases"/>
    <property type="match status" value="1"/>
</dbReference>
<dbReference type="FunFam" id="3.20.20.80:FF:000064">
    <property type="entry name" value="Oligo-1,6-glucosidase"/>
    <property type="match status" value="2"/>
</dbReference>
<dbReference type="CDD" id="cd11333">
    <property type="entry name" value="AmyAc_SI_OligoGlu_DGase"/>
    <property type="match status" value="1"/>
</dbReference>
<protein>
    <submittedName>
        <fullName evidence="5">Alpha-glucosidase</fullName>
    </submittedName>
</protein>
<name>A0A9Q2FMM8_GLUJA</name>
<dbReference type="InterPro" id="IPR013780">
    <property type="entry name" value="Glyco_hydro_b"/>
</dbReference>
<dbReference type="SUPFAM" id="SSF51445">
    <property type="entry name" value="(Trans)glycosidases"/>
    <property type="match status" value="1"/>
</dbReference>
<feature type="domain" description="Glycosyl hydrolase family 13 catalytic" evidence="4">
    <location>
        <begin position="38"/>
        <end position="440"/>
    </location>
</feature>
<dbReference type="SMART" id="SM00642">
    <property type="entry name" value="Aamy"/>
    <property type="match status" value="1"/>
</dbReference>
<dbReference type="GeneID" id="81475535"/>
<evidence type="ECO:0000313" key="6">
    <source>
        <dbReference type="Proteomes" id="UP000661006"/>
    </source>
</evidence>
<proteinExistence type="inferred from homology"/>
<dbReference type="GO" id="GO:0004556">
    <property type="term" value="F:alpha-amylase activity"/>
    <property type="evidence" value="ECO:0007669"/>
    <property type="project" value="TreeGrafter"/>
</dbReference>
<keyword evidence="3" id="KW-0326">Glycosidase</keyword>
<dbReference type="RefSeq" id="WP_194258155.1">
    <property type="nucleotide sequence ID" value="NZ_JABCQN010000007.1"/>
</dbReference>
<dbReference type="GO" id="GO:0004574">
    <property type="term" value="F:oligo-1,6-glucosidase activity"/>
    <property type="evidence" value="ECO:0007669"/>
    <property type="project" value="TreeGrafter"/>
</dbReference>
<evidence type="ECO:0000313" key="5">
    <source>
        <dbReference type="EMBL" id="MBF0871673.1"/>
    </source>
</evidence>
<dbReference type="NCBIfam" id="NF008183">
    <property type="entry name" value="PRK10933.1"/>
    <property type="match status" value="1"/>
</dbReference>
<dbReference type="Gene3D" id="2.60.40.1180">
    <property type="entry name" value="Golgi alpha-mannosidase II"/>
    <property type="match status" value="1"/>
</dbReference>
<dbReference type="Pfam" id="PF00128">
    <property type="entry name" value="Alpha-amylase"/>
    <property type="match status" value="1"/>
</dbReference>
<reference evidence="5" key="2">
    <citation type="submission" date="2020-11" db="EMBL/GenBank/DDBJ databases">
        <title>Description of novel Gluconobacter species.</title>
        <authorList>
            <person name="Cleenwerck I."/>
            <person name="Cnockaert M."/>
            <person name="Borremans W."/>
            <person name="Wieme A.D."/>
            <person name="De Vuyst L."/>
            <person name="Vandamme P."/>
        </authorList>
    </citation>
    <scope>NUCLEOTIDE SEQUENCE</scope>
    <source>
        <strain evidence="5">R71697</strain>
    </source>
</reference>
<dbReference type="InterPro" id="IPR017853">
    <property type="entry name" value="GH"/>
</dbReference>
<dbReference type="InterPro" id="IPR045857">
    <property type="entry name" value="O16G_dom_2"/>
</dbReference>
<evidence type="ECO:0000259" key="4">
    <source>
        <dbReference type="SMART" id="SM00642"/>
    </source>
</evidence>
<reference evidence="5" key="1">
    <citation type="submission" date="2020-04" db="EMBL/GenBank/DDBJ databases">
        <authorList>
            <person name="Sombolestani A."/>
        </authorList>
    </citation>
    <scope>NUCLEOTIDE SEQUENCE</scope>
    <source>
        <strain evidence="5">R71697</strain>
    </source>
</reference>